<proteinExistence type="predicted"/>
<feature type="transmembrane region" description="Helical" evidence="1">
    <location>
        <begin position="88"/>
        <end position="110"/>
    </location>
</feature>
<dbReference type="RefSeq" id="WP_188313254.1">
    <property type="nucleotide sequence ID" value="NZ_JABTCG010000002.1"/>
</dbReference>
<keyword evidence="1" id="KW-0812">Transmembrane</keyword>
<dbReference type="Proteomes" id="UP000598350">
    <property type="component" value="Unassembled WGS sequence"/>
</dbReference>
<evidence type="ECO:0000313" key="2">
    <source>
        <dbReference type="EMBL" id="MBD0850111.1"/>
    </source>
</evidence>
<organism evidence="2 3">
    <name type="scientific">Maribacter arenosus</name>
    <dbReference type="NCBI Taxonomy" id="1854708"/>
    <lineage>
        <taxon>Bacteria</taxon>
        <taxon>Pseudomonadati</taxon>
        <taxon>Bacteroidota</taxon>
        <taxon>Flavobacteriia</taxon>
        <taxon>Flavobacteriales</taxon>
        <taxon>Flavobacteriaceae</taxon>
        <taxon>Maribacter</taxon>
    </lineage>
</organism>
<dbReference type="InterPro" id="IPR007403">
    <property type="entry name" value="DUF456"/>
</dbReference>
<comment type="caution">
    <text evidence="2">The sequence shown here is derived from an EMBL/GenBank/DDBJ whole genome shotgun (WGS) entry which is preliminary data.</text>
</comment>
<sequence length="171" mass="18333">MDIALLIFGFILMLVGIIGSFLPVLPGPTVSWVGLLLLYLTKVVPDDWIFLGITLVIALVVFALDYIIPAVGTKKFGGTRAGMIGTTLGLLVALFVPVLGPLGIIIWPFVGALVGELMNKADKKTATKAAFGSFIGFLTGTFLKFVVTVVFLGLFISTAWEYKAALFPFFN</sequence>
<gene>
    <name evidence="2" type="ORF">HPE63_05470</name>
</gene>
<reference evidence="2 3" key="1">
    <citation type="submission" date="2020-05" db="EMBL/GenBank/DDBJ databases">
        <title>The draft genome sequence of Maribacter arenosus CAU 1321.</title>
        <authorList>
            <person name="Mu L."/>
        </authorList>
    </citation>
    <scope>NUCLEOTIDE SEQUENCE [LARGE SCALE GENOMIC DNA]</scope>
    <source>
        <strain evidence="2 3">CAU 1321</strain>
    </source>
</reference>
<dbReference type="PANTHER" id="PTHR39165:SF1">
    <property type="entry name" value="DUF456 DOMAIN-CONTAINING PROTEIN"/>
    <property type="match status" value="1"/>
</dbReference>
<protein>
    <submittedName>
        <fullName evidence="2">DUF456 domain-containing protein</fullName>
    </submittedName>
</protein>
<feature type="transmembrane region" description="Helical" evidence="1">
    <location>
        <begin position="48"/>
        <end position="68"/>
    </location>
</feature>
<keyword evidence="3" id="KW-1185">Reference proteome</keyword>
<dbReference type="Pfam" id="PF04306">
    <property type="entry name" value="DUF456"/>
    <property type="match status" value="1"/>
</dbReference>
<evidence type="ECO:0000256" key="1">
    <source>
        <dbReference type="SAM" id="Phobius"/>
    </source>
</evidence>
<keyword evidence="1" id="KW-0472">Membrane</keyword>
<evidence type="ECO:0000313" key="3">
    <source>
        <dbReference type="Proteomes" id="UP000598350"/>
    </source>
</evidence>
<feature type="transmembrane region" description="Helical" evidence="1">
    <location>
        <begin position="7"/>
        <end position="28"/>
    </location>
</feature>
<feature type="transmembrane region" description="Helical" evidence="1">
    <location>
        <begin position="130"/>
        <end position="156"/>
    </location>
</feature>
<dbReference type="EMBL" id="JABTCG010000002">
    <property type="protein sequence ID" value="MBD0850111.1"/>
    <property type="molecule type" value="Genomic_DNA"/>
</dbReference>
<accession>A0ABR7VB36</accession>
<name>A0ABR7VB36_9FLAO</name>
<dbReference type="PANTHER" id="PTHR39165">
    <property type="entry name" value="IG HYPOTHETICAL 17883"/>
    <property type="match status" value="1"/>
</dbReference>
<keyword evidence="1" id="KW-1133">Transmembrane helix</keyword>